<comment type="subcellular location">
    <subcellularLocation>
        <location evidence="1">Membrane</location>
        <topology evidence="1">Multi-pass membrane protein</topology>
    </subcellularLocation>
</comment>
<organism evidence="7 8">
    <name type="scientific">Penicillium cosmopolitanum</name>
    <dbReference type="NCBI Taxonomy" id="1131564"/>
    <lineage>
        <taxon>Eukaryota</taxon>
        <taxon>Fungi</taxon>
        <taxon>Dikarya</taxon>
        <taxon>Ascomycota</taxon>
        <taxon>Pezizomycotina</taxon>
        <taxon>Eurotiomycetes</taxon>
        <taxon>Eurotiomycetidae</taxon>
        <taxon>Eurotiales</taxon>
        <taxon>Aspergillaceae</taxon>
        <taxon>Penicillium</taxon>
    </lineage>
</organism>
<feature type="domain" description="CorA-like transporter" evidence="6">
    <location>
        <begin position="11"/>
        <end position="101"/>
    </location>
</feature>
<evidence type="ECO:0000256" key="4">
    <source>
        <dbReference type="ARBA" id="ARBA00023136"/>
    </source>
</evidence>
<dbReference type="SUPFAM" id="SSF144083">
    <property type="entry name" value="Magnesium transport protein CorA, transmembrane region"/>
    <property type="match status" value="1"/>
</dbReference>
<feature type="transmembrane region" description="Helical" evidence="5">
    <location>
        <begin position="409"/>
        <end position="430"/>
    </location>
</feature>
<evidence type="ECO:0000313" key="8">
    <source>
        <dbReference type="Proteomes" id="UP001147747"/>
    </source>
</evidence>
<dbReference type="GO" id="GO:0046873">
    <property type="term" value="F:metal ion transmembrane transporter activity"/>
    <property type="evidence" value="ECO:0007669"/>
    <property type="project" value="InterPro"/>
</dbReference>
<dbReference type="Pfam" id="PF26616">
    <property type="entry name" value="CorA-like"/>
    <property type="match status" value="1"/>
</dbReference>
<keyword evidence="3 5" id="KW-1133">Transmembrane helix</keyword>
<reference evidence="7" key="2">
    <citation type="journal article" date="2023" name="IMA Fungus">
        <title>Comparative genomic study of the Penicillium genus elucidates a diverse pangenome and 15 lateral gene transfer events.</title>
        <authorList>
            <person name="Petersen C."/>
            <person name="Sorensen T."/>
            <person name="Nielsen M.R."/>
            <person name="Sondergaard T.E."/>
            <person name="Sorensen J.L."/>
            <person name="Fitzpatrick D.A."/>
            <person name="Frisvad J.C."/>
            <person name="Nielsen K.L."/>
        </authorList>
    </citation>
    <scope>NUCLEOTIDE SEQUENCE</scope>
    <source>
        <strain evidence="7">IBT 29677</strain>
    </source>
</reference>
<evidence type="ECO:0000256" key="3">
    <source>
        <dbReference type="ARBA" id="ARBA00022989"/>
    </source>
</evidence>
<dbReference type="InterPro" id="IPR045863">
    <property type="entry name" value="CorA_TM1_TM2"/>
</dbReference>
<sequence>MSTKSSYYDTFCRPDDPANISVYESNGSTMDELTTKVFTESDSFKQHINTASCPQLRIVSIHSVSSLSPLKISRDALEVLLDKYNIGPGLWDLVSTFGNKPLSAAAGEGAMRIEDGSNGSQEISYRFTFPVTGGPGRWTMRQAGIFARQSPKSLENLWIFLHVGTDTPMQRELKIFSSKSHKNLFVDTTWFTLHQAVLKSCLNDWRSYINYLGKEVDRHFDKTLSFIHESMNTTRSDGDGNLADIHNTRNRLLEIPSQLMTTLDTLQKLDKTSRVSASQQKNKVNGFGRLATSAAYYKDHLEPLLRGVEIIKERVKDTLNIIEIGLSFRMTSKMLDLNNRMVDLNKSMLDANKQLLQLGNRNFDDNATVRIVTLVTLIYLPASLVSSVLGMNLFKFEDDTGELKISKQFWIFVIATIVLAIITLGGWFVWTHQEGVLRRKFLRPKQDTPEGAEQDIELDHAGG</sequence>
<dbReference type="GO" id="GO:0016020">
    <property type="term" value="C:membrane"/>
    <property type="evidence" value="ECO:0007669"/>
    <property type="project" value="UniProtKB-SubCell"/>
</dbReference>
<name>A0A9W9W2Z0_9EURO</name>
<evidence type="ECO:0000259" key="6">
    <source>
        <dbReference type="Pfam" id="PF26616"/>
    </source>
</evidence>
<evidence type="ECO:0000256" key="5">
    <source>
        <dbReference type="SAM" id="Phobius"/>
    </source>
</evidence>
<keyword evidence="4 5" id="KW-0472">Membrane</keyword>
<protein>
    <recommendedName>
        <fullName evidence="6">CorA-like transporter domain-containing protein</fullName>
    </recommendedName>
</protein>
<evidence type="ECO:0000256" key="1">
    <source>
        <dbReference type="ARBA" id="ARBA00004141"/>
    </source>
</evidence>
<comment type="caution">
    <text evidence="7">The sequence shown here is derived from an EMBL/GenBank/DDBJ whole genome shotgun (WGS) entry which is preliminary data.</text>
</comment>
<dbReference type="Gene3D" id="1.20.58.340">
    <property type="entry name" value="Magnesium transport protein CorA, transmembrane region"/>
    <property type="match status" value="1"/>
</dbReference>
<dbReference type="RefSeq" id="XP_056489682.1">
    <property type="nucleotide sequence ID" value="XM_056630380.1"/>
</dbReference>
<reference evidence="7" key="1">
    <citation type="submission" date="2022-12" db="EMBL/GenBank/DDBJ databases">
        <authorList>
            <person name="Petersen C."/>
        </authorList>
    </citation>
    <scope>NUCLEOTIDE SEQUENCE</scope>
    <source>
        <strain evidence="7">IBT 29677</strain>
    </source>
</reference>
<dbReference type="InterPro" id="IPR002523">
    <property type="entry name" value="MgTranspt_CorA/ZnTranspt_ZntB"/>
</dbReference>
<keyword evidence="2 5" id="KW-0812">Transmembrane</keyword>
<keyword evidence="8" id="KW-1185">Reference proteome</keyword>
<dbReference type="GeneID" id="81369360"/>
<gene>
    <name evidence="7" type="ORF">N7509_005743</name>
</gene>
<accession>A0A9W9W2Z0</accession>
<evidence type="ECO:0000256" key="2">
    <source>
        <dbReference type="ARBA" id="ARBA00022692"/>
    </source>
</evidence>
<proteinExistence type="predicted"/>
<dbReference type="OrthoDB" id="1046782at2759"/>
<dbReference type="AlphaFoldDB" id="A0A9W9W2Z0"/>
<evidence type="ECO:0000313" key="7">
    <source>
        <dbReference type="EMBL" id="KAJ5397630.1"/>
    </source>
</evidence>
<dbReference type="InterPro" id="IPR058257">
    <property type="entry name" value="CorA-like_dom"/>
</dbReference>
<dbReference type="Proteomes" id="UP001147747">
    <property type="component" value="Unassembled WGS sequence"/>
</dbReference>
<dbReference type="EMBL" id="JAPZBU010000006">
    <property type="protein sequence ID" value="KAJ5397630.1"/>
    <property type="molecule type" value="Genomic_DNA"/>
</dbReference>
<dbReference type="Pfam" id="PF01544">
    <property type="entry name" value="CorA"/>
    <property type="match status" value="1"/>
</dbReference>
<feature type="transmembrane region" description="Helical" evidence="5">
    <location>
        <begin position="367"/>
        <end position="389"/>
    </location>
</feature>